<protein>
    <recommendedName>
        <fullName evidence="3">histidine kinase</fullName>
        <ecNumber evidence="3">2.7.13.3</ecNumber>
    </recommendedName>
</protein>
<reference evidence="13 14" key="1">
    <citation type="submission" date="2023-08" db="EMBL/GenBank/DDBJ databases">
        <title>Arthrobacter horti sp. nov., isolated from forest soil.</title>
        <authorList>
            <person name="Park M."/>
        </authorList>
    </citation>
    <scope>NUCLEOTIDE SEQUENCE [LARGE SCALE GENOMIC DNA]</scope>
    <source>
        <strain evidence="13 14">YJM1</strain>
    </source>
</reference>
<sequence>MRDEVPQGPDYRVYRRSVARIGYQVAVVCAALVFLGGALAIAYVFWQSRPAKLSEPHKSEDIRIFLDPVDLTVAGLLVGTAAVICAGLAAWVIARRAVRPLNEAFHMQRRFVADASHELRTPLAVMNARAQQLAALLPRDDPRRAVADALREDTRIMTGIVDDMLETATAGADSATTAPSSYATPFAEVQHGVLDDLRLLADERGVSVRGTDLNAVLAVPAPALRRCLLALVDNAIDHSPEGGTVSVDAGLRGAMVSIRVTDEGGGITGIEPARVFDRFAHGAAPTTPHGESRTRHGIGLALVRELAGRHGGTVQVKRTGPDGTVFELVLPLAGDGFNSGEDA</sequence>
<evidence type="ECO:0000256" key="5">
    <source>
        <dbReference type="ARBA" id="ARBA00022679"/>
    </source>
</evidence>
<keyword evidence="6 11" id="KW-0812">Transmembrane</keyword>
<comment type="catalytic activity">
    <reaction evidence="1">
        <text>ATP + protein L-histidine = ADP + protein N-phospho-L-histidine.</text>
        <dbReference type="EC" id="2.7.13.3"/>
    </reaction>
</comment>
<dbReference type="EC" id="2.7.13.3" evidence="3"/>
<proteinExistence type="predicted"/>
<keyword evidence="7 13" id="KW-0418">Kinase</keyword>
<keyword evidence="8 11" id="KW-1133">Transmembrane helix</keyword>
<evidence type="ECO:0000256" key="7">
    <source>
        <dbReference type="ARBA" id="ARBA00022777"/>
    </source>
</evidence>
<evidence type="ECO:0000313" key="13">
    <source>
        <dbReference type="EMBL" id="MDP5228670.1"/>
    </source>
</evidence>
<dbReference type="SUPFAM" id="SSF55874">
    <property type="entry name" value="ATPase domain of HSP90 chaperone/DNA topoisomerase II/histidine kinase"/>
    <property type="match status" value="1"/>
</dbReference>
<comment type="caution">
    <text evidence="13">The sequence shown here is derived from an EMBL/GenBank/DDBJ whole genome shotgun (WGS) entry which is preliminary data.</text>
</comment>
<dbReference type="PROSITE" id="PS50109">
    <property type="entry name" value="HIS_KIN"/>
    <property type="match status" value="1"/>
</dbReference>
<dbReference type="InterPro" id="IPR003661">
    <property type="entry name" value="HisK_dim/P_dom"/>
</dbReference>
<dbReference type="PRINTS" id="PR00344">
    <property type="entry name" value="BCTRLSENSOR"/>
</dbReference>
<dbReference type="Pfam" id="PF00512">
    <property type="entry name" value="HisKA"/>
    <property type="match status" value="1"/>
</dbReference>
<keyword evidence="14" id="KW-1185">Reference proteome</keyword>
<organism evidence="13 14">
    <name type="scientific">Arthrobacter horti</name>
    <dbReference type="NCBI Taxonomy" id="3068273"/>
    <lineage>
        <taxon>Bacteria</taxon>
        <taxon>Bacillati</taxon>
        <taxon>Actinomycetota</taxon>
        <taxon>Actinomycetes</taxon>
        <taxon>Micrococcales</taxon>
        <taxon>Micrococcaceae</taxon>
        <taxon>Arthrobacter</taxon>
    </lineage>
</organism>
<evidence type="ECO:0000259" key="12">
    <source>
        <dbReference type="PROSITE" id="PS50109"/>
    </source>
</evidence>
<evidence type="ECO:0000313" key="14">
    <source>
        <dbReference type="Proteomes" id="UP001232725"/>
    </source>
</evidence>
<evidence type="ECO:0000256" key="11">
    <source>
        <dbReference type="SAM" id="Phobius"/>
    </source>
</evidence>
<dbReference type="Proteomes" id="UP001232725">
    <property type="component" value="Unassembled WGS sequence"/>
</dbReference>
<evidence type="ECO:0000256" key="8">
    <source>
        <dbReference type="ARBA" id="ARBA00022989"/>
    </source>
</evidence>
<dbReference type="PANTHER" id="PTHR45436:SF5">
    <property type="entry name" value="SENSOR HISTIDINE KINASE TRCS"/>
    <property type="match status" value="1"/>
</dbReference>
<evidence type="ECO:0000256" key="6">
    <source>
        <dbReference type="ARBA" id="ARBA00022692"/>
    </source>
</evidence>
<dbReference type="Pfam" id="PF02518">
    <property type="entry name" value="HATPase_c"/>
    <property type="match status" value="1"/>
</dbReference>
<evidence type="ECO:0000256" key="10">
    <source>
        <dbReference type="ARBA" id="ARBA00023136"/>
    </source>
</evidence>
<evidence type="ECO:0000256" key="4">
    <source>
        <dbReference type="ARBA" id="ARBA00022553"/>
    </source>
</evidence>
<keyword evidence="4" id="KW-0597">Phosphoprotein</keyword>
<evidence type="ECO:0000256" key="2">
    <source>
        <dbReference type="ARBA" id="ARBA00004236"/>
    </source>
</evidence>
<dbReference type="CDD" id="cd00082">
    <property type="entry name" value="HisKA"/>
    <property type="match status" value="1"/>
</dbReference>
<dbReference type="InterPro" id="IPR036097">
    <property type="entry name" value="HisK_dim/P_sf"/>
</dbReference>
<dbReference type="RefSeq" id="WP_305997715.1">
    <property type="nucleotide sequence ID" value="NZ_JAVALS010000020.1"/>
</dbReference>
<dbReference type="Gene3D" id="1.10.287.130">
    <property type="match status" value="1"/>
</dbReference>
<keyword evidence="9" id="KW-0902">Two-component regulatory system</keyword>
<dbReference type="InterPro" id="IPR050428">
    <property type="entry name" value="TCS_sensor_his_kinase"/>
</dbReference>
<comment type="subcellular location">
    <subcellularLocation>
        <location evidence="2">Cell membrane</location>
    </subcellularLocation>
</comment>
<dbReference type="InterPro" id="IPR005467">
    <property type="entry name" value="His_kinase_dom"/>
</dbReference>
<dbReference type="SMART" id="SM00387">
    <property type="entry name" value="HATPase_c"/>
    <property type="match status" value="1"/>
</dbReference>
<evidence type="ECO:0000256" key="3">
    <source>
        <dbReference type="ARBA" id="ARBA00012438"/>
    </source>
</evidence>
<evidence type="ECO:0000256" key="1">
    <source>
        <dbReference type="ARBA" id="ARBA00000085"/>
    </source>
</evidence>
<dbReference type="GO" id="GO:0016301">
    <property type="term" value="F:kinase activity"/>
    <property type="evidence" value="ECO:0007669"/>
    <property type="project" value="UniProtKB-KW"/>
</dbReference>
<feature type="domain" description="Histidine kinase" evidence="12">
    <location>
        <begin position="114"/>
        <end position="334"/>
    </location>
</feature>
<dbReference type="SMART" id="SM00388">
    <property type="entry name" value="HisKA"/>
    <property type="match status" value="1"/>
</dbReference>
<dbReference type="SUPFAM" id="SSF47384">
    <property type="entry name" value="Homodimeric domain of signal transducing histidine kinase"/>
    <property type="match status" value="1"/>
</dbReference>
<dbReference type="Gene3D" id="3.30.565.10">
    <property type="entry name" value="Histidine kinase-like ATPase, C-terminal domain"/>
    <property type="match status" value="1"/>
</dbReference>
<keyword evidence="5" id="KW-0808">Transferase</keyword>
<keyword evidence="10 11" id="KW-0472">Membrane</keyword>
<evidence type="ECO:0000256" key="9">
    <source>
        <dbReference type="ARBA" id="ARBA00023012"/>
    </source>
</evidence>
<dbReference type="InterPro" id="IPR003594">
    <property type="entry name" value="HATPase_dom"/>
</dbReference>
<gene>
    <name evidence="13" type="ORF">Q9R02_16045</name>
</gene>
<feature type="transmembrane region" description="Helical" evidence="11">
    <location>
        <begin position="21"/>
        <end position="46"/>
    </location>
</feature>
<accession>A0ABT9ISV4</accession>
<dbReference type="InterPro" id="IPR036890">
    <property type="entry name" value="HATPase_C_sf"/>
</dbReference>
<dbReference type="EMBL" id="JAVALS010000020">
    <property type="protein sequence ID" value="MDP5228670.1"/>
    <property type="molecule type" value="Genomic_DNA"/>
</dbReference>
<dbReference type="InterPro" id="IPR004358">
    <property type="entry name" value="Sig_transdc_His_kin-like_C"/>
</dbReference>
<name>A0ABT9ISV4_9MICC</name>
<dbReference type="PANTHER" id="PTHR45436">
    <property type="entry name" value="SENSOR HISTIDINE KINASE YKOH"/>
    <property type="match status" value="1"/>
</dbReference>
<feature type="transmembrane region" description="Helical" evidence="11">
    <location>
        <begin position="73"/>
        <end position="94"/>
    </location>
</feature>